<sequence length="363" mass="39663">MDFTASERATLGIEWELALVDRASGDLAGRASEVIDAIGEPRCVGEFLTNTVELVTEVHRNVPGAIADLRALRNKFAAASDPIGVAAIGSGTHPFADWHVQTLMPADRYLRVVDRARDWGRQLSIWGLHVHVGIPDPEAVMPVMRAVLANLPWLLAVSASSPFWGGVDTQFASHRTMLFQQLPTGGIPPTMRDWADFERTTDAMIRSGTILDVKELRWDVRPASRFGTIEVRIADGAPSLFDVGAGAALTQCIVEEALRALDRGEEPMSLPEWAVQENKFRAARWGFDTNFIVDADGREEPARASLARRVDELLGIARDLGCEGELVSNLVIVDSTSADRQRAAMRTGSAVGVVDTLRAEFLR</sequence>
<dbReference type="Proteomes" id="UP001597492">
    <property type="component" value="Unassembled WGS sequence"/>
</dbReference>
<proteinExistence type="inferred from homology"/>
<keyword evidence="7" id="KW-1185">Reference proteome</keyword>
<evidence type="ECO:0000256" key="3">
    <source>
        <dbReference type="ARBA" id="ARBA00022840"/>
    </source>
</evidence>
<keyword evidence="2 5" id="KW-0547">Nucleotide-binding</keyword>
<evidence type="ECO:0000313" key="7">
    <source>
        <dbReference type="Proteomes" id="UP001597492"/>
    </source>
</evidence>
<evidence type="ECO:0000256" key="5">
    <source>
        <dbReference type="HAMAP-Rule" id="MF_01609"/>
    </source>
</evidence>
<dbReference type="PANTHER" id="PTHR36510:SF1">
    <property type="entry name" value="GLUTAMATE--CYSTEINE LIGASE 2-RELATED"/>
    <property type="match status" value="1"/>
</dbReference>
<evidence type="ECO:0000256" key="4">
    <source>
        <dbReference type="ARBA" id="ARBA00048819"/>
    </source>
</evidence>
<accession>A0ABW5UVA8</accession>
<comment type="catalytic activity">
    <reaction evidence="4 5">
        <text>L-cysteine + L-glutamate + ATP = gamma-L-glutamyl-L-cysteine + ADP + phosphate + H(+)</text>
        <dbReference type="Rhea" id="RHEA:13285"/>
        <dbReference type="ChEBI" id="CHEBI:15378"/>
        <dbReference type="ChEBI" id="CHEBI:29985"/>
        <dbReference type="ChEBI" id="CHEBI:30616"/>
        <dbReference type="ChEBI" id="CHEBI:35235"/>
        <dbReference type="ChEBI" id="CHEBI:43474"/>
        <dbReference type="ChEBI" id="CHEBI:58173"/>
        <dbReference type="ChEBI" id="CHEBI:456216"/>
        <dbReference type="EC" id="6.3.2.2"/>
    </reaction>
</comment>
<dbReference type="HAMAP" id="MF_01609">
    <property type="entry name" value="Glu_cys_ligase_2"/>
    <property type="match status" value="1"/>
</dbReference>
<protein>
    <recommendedName>
        <fullName evidence="5">Putative glutamate--cysteine ligase 2</fullName>
        <ecNumber evidence="5">6.3.2.2</ecNumber>
    </recommendedName>
    <alternativeName>
        <fullName evidence="5">Gamma-glutamylcysteine synthetase 2</fullName>
        <shortName evidence="5">GCS 2</shortName>
        <shortName evidence="5">Gamma-GCS 2</shortName>
    </alternativeName>
</protein>
<name>A0ABW5UVA8_9MICO</name>
<organism evidence="6 7">
    <name type="scientific">Gulosibacter faecalis</name>
    <dbReference type="NCBI Taxonomy" id="272240"/>
    <lineage>
        <taxon>Bacteria</taxon>
        <taxon>Bacillati</taxon>
        <taxon>Actinomycetota</taxon>
        <taxon>Actinomycetes</taxon>
        <taxon>Micrococcales</taxon>
        <taxon>Microbacteriaceae</taxon>
        <taxon>Gulosibacter</taxon>
    </lineage>
</organism>
<dbReference type="RefSeq" id="WP_019619279.1">
    <property type="nucleotide sequence ID" value="NZ_JBHUNE010000002.1"/>
</dbReference>
<comment type="similarity">
    <text evidence="5">Belongs to the glutamate--cysteine ligase type 2 family. YbdK subfamily.</text>
</comment>
<dbReference type="InterPro" id="IPR050141">
    <property type="entry name" value="GCL_type2/YbdK_subfam"/>
</dbReference>
<dbReference type="InterPro" id="IPR014746">
    <property type="entry name" value="Gln_synth/guanido_kin_cat_dom"/>
</dbReference>
<evidence type="ECO:0000256" key="1">
    <source>
        <dbReference type="ARBA" id="ARBA00022598"/>
    </source>
</evidence>
<dbReference type="Pfam" id="PF04107">
    <property type="entry name" value="GCS2"/>
    <property type="match status" value="1"/>
</dbReference>
<dbReference type="PANTHER" id="PTHR36510">
    <property type="entry name" value="GLUTAMATE--CYSTEINE LIGASE 2-RELATED"/>
    <property type="match status" value="1"/>
</dbReference>
<dbReference type="SUPFAM" id="SSF55931">
    <property type="entry name" value="Glutamine synthetase/guanido kinase"/>
    <property type="match status" value="1"/>
</dbReference>
<comment type="function">
    <text evidence="5">ATP-dependent carboxylate-amine ligase which exhibits weak glutamate--cysteine ligase activity.</text>
</comment>
<gene>
    <name evidence="6" type="ORF">ACFSW7_02065</name>
</gene>
<keyword evidence="3 5" id="KW-0067">ATP-binding</keyword>
<reference evidence="7" key="1">
    <citation type="journal article" date="2019" name="Int. J. Syst. Evol. Microbiol.">
        <title>The Global Catalogue of Microorganisms (GCM) 10K type strain sequencing project: providing services to taxonomists for standard genome sequencing and annotation.</title>
        <authorList>
            <consortium name="The Broad Institute Genomics Platform"/>
            <consortium name="The Broad Institute Genome Sequencing Center for Infectious Disease"/>
            <person name="Wu L."/>
            <person name="Ma J."/>
        </authorList>
    </citation>
    <scope>NUCLEOTIDE SEQUENCE [LARGE SCALE GENOMIC DNA]</scope>
    <source>
        <strain evidence="7">TISTR 1514</strain>
    </source>
</reference>
<evidence type="ECO:0000313" key="6">
    <source>
        <dbReference type="EMBL" id="MFD2757161.1"/>
    </source>
</evidence>
<keyword evidence="1 5" id="KW-0436">Ligase</keyword>
<dbReference type="InterPro" id="IPR006336">
    <property type="entry name" value="GCS2"/>
</dbReference>
<evidence type="ECO:0000256" key="2">
    <source>
        <dbReference type="ARBA" id="ARBA00022741"/>
    </source>
</evidence>
<dbReference type="GO" id="GO:0016874">
    <property type="term" value="F:ligase activity"/>
    <property type="evidence" value="ECO:0007669"/>
    <property type="project" value="UniProtKB-KW"/>
</dbReference>
<dbReference type="InterPro" id="IPR011793">
    <property type="entry name" value="YbdK"/>
</dbReference>
<dbReference type="EMBL" id="JBHUNE010000002">
    <property type="protein sequence ID" value="MFD2757161.1"/>
    <property type="molecule type" value="Genomic_DNA"/>
</dbReference>
<dbReference type="EC" id="6.3.2.2" evidence="5"/>
<comment type="caution">
    <text evidence="6">The sequence shown here is derived from an EMBL/GenBank/DDBJ whole genome shotgun (WGS) entry which is preliminary data.</text>
</comment>
<dbReference type="Gene3D" id="3.30.590.20">
    <property type="match status" value="1"/>
</dbReference>
<dbReference type="NCBIfam" id="TIGR02050">
    <property type="entry name" value="gshA_cyan_rel"/>
    <property type="match status" value="1"/>
</dbReference>